<organism evidence="13 14">
    <name type="scientific">Candidatus Taylorbacteria bacterium RIFCSPLOWO2_12_FULL_43_20</name>
    <dbReference type="NCBI Taxonomy" id="1802332"/>
    <lineage>
        <taxon>Bacteria</taxon>
        <taxon>Candidatus Tayloriibacteriota</taxon>
    </lineage>
</organism>
<sequence>MVSEKSKKRLVLFDAHAILHRAYHALPEFASSKGEPTGGLYGLCAMILKIIEELKPDYLAACFDRPEKTYRHEAYDGYKAGRKKADDALVSQIIRSRDVFGAFGIPMYEKAGYEADDLLGTIVKQLEDDKNTEIVIASGDMDTLQLVKGKKTRVYTLKKGISDTILYDEDKVKERYGFAPKLLPDYKGLRGDPSDNIIGVKGIGDKTATSLVKEFGTLENIYKEIKKSDEKFKAIGITPRVIELLKEGEDEARFSKILAEIKKDVPVTFDLPQEFRKAIDISKAAELFSELEFRTMKERVVKVFGLREIKKEEAPASREEVNPRELKKISIALWLLDSNLSNPNMEDVLRYARTTEFKKAGETILADIKKNNLSFVYEEIELPLIDVVEKMDKRGVLIDKDRLKDLSVKYHEELDRLEKEIFSLSGNKFNINSPKQLAEILFDKMGLETKGLKKTEGGSRSTRESELVKLESRYPIIRILLSYRELQKLLSTYIDNIPALLDDKNRLHTTLLQAGTTTGRMASQNPNLQNIPIKNPLGREIRKSFIADKGYKIVTFDYSQIELRIAAFLSKDERLLEIFKKGEDVHTAVASEVFGVPLDGVDKEMRRRAKVINFGIMYGMGVNALRTNLAADNRDGADTIGRAEAQKFYDDYFNKFRSLADYLDKVKKETAERGYTETLFGRRRYFEGLRSSIPYIRAAAERMAINAPIQGTEADIIKLAMVRVDEYVRDRIAGDGVHPLLQVHDELVYEIKEDLVSKVVPRIKHIMENVVGMDKTEGVAIITEAYAGDNWGELKKLDLK</sequence>
<evidence type="ECO:0000256" key="3">
    <source>
        <dbReference type="ARBA" id="ARBA00022679"/>
    </source>
</evidence>
<dbReference type="FunFam" id="1.10.150.20:FF:000002">
    <property type="entry name" value="DNA polymerase I"/>
    <property type="match status" value="1"/>
</dbReference>
<dbReference type="GO" id="GO:0003677">
    <property type="term" value="F:DNA binding"/>
    <property type="evidence" value="ECO:0007669"/>
    <property type="project" value="UniProtKB-KW"/>
</dbReference>
<feature type="domain" description="DNA-directed DNA polymerase family A palm" evidence="12">
    <location>
        <begin position="538"/>
        <end position="755"/>
    </location>
</feature>
<dbReference type="SMART" id="SM00482">
    <property type="entry name" value="POLAc"/>
    <property type="match status" value="1"/>
</dbReference>
<name>A0A1G2P0Y0_9BACT</name>
<keyword evidence="8" id="KW-0238">DNA-binding</keyword>
<dbReference type="Gene3D" id="3.30.70.370">
    <property type="match status" value="1"/>
</dbReference>
<evidence type="ECO:0000259" key="12">
    <source>
        <dbReference type="SMART" id="SM00482"/>
    </source>
</evidence>
<evidence type="ECO:0000256" key="5">
    <source>
        <dbReference type="ARBA" id="ARBA00022705"/>
    </source>
</evidence>
<evidence type="ECO:0000256" key="8">
    <source>
        <dbReference type="ARBA" id="ARBA00023125"/>
    </source>
</evidence>
<dbReference type="Gene3D" id="1.20.1060.10">
    <property type="entry name" value="Taq DNA Polymerase, Chain T, domain 4"/>
    <property type="match status" value="1"/>
</dbReference>
<dbReference type="AlphaFoldDB" id="A0A1G2P0Y0"/>
<dbReference type="EC" id="2.7.7.7" evidence="2"/>
<dbReference type="EMBL" id="MHSK01000021">
    <property type="protein sequence ID" value="OHA41994.1"/>
    <property type="molecule type" value="Genomic_DNA"/>
</dbReference>
<dbReference type="InterPro" id="IPR019760">
    <property type="entry name" value="DNA-dir_DNA_pol_A_CS"/>
</dbReference>
<dbReference type="GO" id="GO:0003887">
    <property type="term" value="F:DNA-directed DNA polymerase activity"/>
    <property type="evidence" value="ECO:0007669"/>
    <property type="project" value="UniProtKB-KW"/>
</dbReference>
<dbReference type="InterPro" id="IPR008918">
    <property type="entry name" value="HhH2"/>
</dbReference>
<dbReference type="FunFam" id="1.10.150.20:FF:000003">
    <property type="entry name" value="DNA polymerase I"/>
    <property type="match status" value="1"/>
</dbReference>
<dbReference type="Gene3D" id="3.40.50.1010">
    <property type="entry name" value="5'-nuclease"/>
    <property type="match status" value="1"/>
</dbReference>
<dbReference type="SUPFAM" id="SSF56672">
    <property type="entry name" value="DNA/RNA polymerases"/>
    <property type="match status" value="1"/>
</dbReference>
<dbReference type="GO" id="GO:0008409">
    <property type="term" value="F:5'-3' exonuclease activity"/>
    <property type="evidence" value="ECO:0007669"/>
    <property type="project" value="InterPro"/>
</dbReference>
<dbReference type="CDD" id="cd08637">
    <property type="entry name" value="DNA_pol_A_pol_I_C"/>
    <property type="match status" value="1"/>
</dbReference>
<evidence type="ECO:0000313" key="14">
    <source>
        <dbReference type="Proteomes" id="UP000177269"/>
    </source>
</evidence>
<proteinExistence type="inferred from homology"/>
<dbReference type="GO" id="GO:0006261">
    <property type="term" value="P:DNA-templated DNA replication"/>
    <property type="evidence" value="ECO:0007669"/>
    <property type="project" value="InterPro"/>
</dbReference>
<dbReference type="InterPro" id="IPR036279">
    <property type="entry name" value="5-3_exonuclease_C_sf"/>
</dbReference>
<reference evidence="13 14" key="1">
    <citation type="journal article" date="2016" name="Nat. Commun.">
        <title>Thousands of microbial genomes shed light on interconnected biogeochemical processes in an aquifer system.</title>
        <authorList>
            <person name="Anantharaman K."/>
            <person name="Brown C.T."/>
            <person name="Hug L.A."/>
            <person name="Sharon I."/>
            <person name="Castelle C.J."/>
            <person name="Probst A.J."/>
            <person name="Thomas B.C."/>
            <person name="Singh A."/>
            <person name="Wilkins M.J."/>
            <person name="Karaoz U."/>
            <person name="Brodie E.L."/>
            <person name="Williams K.H."/>
            <person name="Hubbard S.S."/>
            <person name="Banfield J.F."/>
        </authorList>
    </citation>
    <scope>NUCLEOTIDE SEQUENCE [LARGE SCALE GENOMIC DNA]</scope>
</reference>
<evidence type="ECO:0000256" key="7">
    <source>
        <dbReference type="ARBA" id="ARBA00022932"/>
    </source>
</evidence>
<dbReference type="PANTHER" id="PTHR10133:SF27">
    <property type="entry name" value="DNA POLYMERASE NU"/>
    <property type="match status" value="1"/>
</dbReference>
<evidence type="ECO:0000256" key="6">
    <source>
        <dbReference type="ARBA" id="ARBA00022763"/>
    </source>
</evidence>
<dbReference type="InterPro" id="IPR043502">
    <property type="entry name" value="DNA/RNA_pol_sf"/>
</dbReference>
<evidence type="ECO:0000256" key="9">
    <source>
        <dbReference type="ARBA" id="ARBA00023204"/>
    </source>
</evidence>
<dbReference type="SMART" id="SM00279">
    <property type="entry name" value="HhH2"/>
    <property type="match status" value="1"/>
</dbReference>
<accession>A0A1G2P0Y0</accession>
<dbReference type="CDD" id="cd09859">
    <property type="entry name" value="PIN_53EXO"/>
    <property type="match status" value="1"/>
</dbReference>
<dbReference type="CDD" id="cd09898">
    <property type="entry name" value="H3TH_53EXO"/>
    <property type="match status" value="1"/>
</dbReference>
<dbReference type="InterPro" id="IPR001098">
    <property type="entry name" value="DNA-dir_DNA_pol_A_palm_dom"/>
</dbReference>
<dbReference type="InterPro" id="IPR020045">
    <property type="entry name" value="DNA_polI_H3TH"/>
</dbReference>
<evidence type="ECO:0000256" key="10">
    <source>
        <dbReference type="ARBA" id="ARBA00049244"/>
    </source>
</evidence>
<dbReference type="SUPFAM" id="SSF88723">
    <property type="entry name" value="PIN domain-like"/>
    <property type="match status" value="1"/>
</dbReference>
<dbReference type="InterPro" id="IPR020046">
    <property type="entry name" value="5-3_exonucl_a-hlix_arch_N"/>
</dbReference>
<dbReference type="Pfam" id="PF00476">
    <property type="entry name" value="DNA_pol_A"/>
    <property type="match status" value="1"/>
</dbReference>
<dbReference type="PANTHER" id="PTHR10133">
    <property type="entry name" value="DNA POLYMERASE I"/>
    <property type="match status" value="1"/>
</dbReference>
<keyword evidence="5" id="KW-0235">DNA replication</keyword>
<dbReference type="InterPro" id="IPR002421">
    <property type="entry name" value="5-3_exonuclease"/>
</dbReference>
<dbReference type="PRINTS" id="PR00868">
    <property type="entry name" value="DNAPOLI"/>
</dbReference>
<dbReference type="GO" id="GO:0006302">
    <property type="term" value="P:double-strand break repair"/>
    <property type="evidence" value="ECO:0007669"/>
    <property type="project" value="TreeGrafter"/>
</dbReference>
<keyword evidence="3" id="KW-0808">Transferase</keyword>
<keyword evidence="7" id="KW-0239">DNA-directed DNA polymerase</keyword>
<comment type="similarity">
    <text evidence="1">Belongs to the DNA polymerase type-A family.</text>
</comment>
<dbReference type="InterPro" id="IPR002298">
    <property type="entry name" value="DNA_polymerase_A"/>
</dbReference>
<protein>
    <recommendedName>
        <fullName evidence="2">DNA-directed DNA polymerase</fullName>
        <ecNumber evidence="2">2.7.7.7</ecNumber>
    </recommendedName>
</protein>
<evidence type="ECO:0000259" key="11">
    <source>
        <dbReference type="SMART" id="SM00475"/>
    </source>
</evidence>
<dbReference type="Pfam" id="PF01367">
    <property type="entry name" value="5_3_exonuc"/>
    <property type="match status" value="1"/>
</dbReference>
<dbReference type="FunFam" id="1.20.1060.10:FF:000001">
    <property type="entry name" value="DNA polymerase I"/>
    <property type="match status" value="1"/>
</dbReference>
<dbReference type="InterPro" id="IPR029060">
    <property type="entry name" value="PIN-like_dom_sf"/>
</dbReference>
<dbReference type="SMART" id="SM00475">
    <property type="entry name" value="53EXOc"/>
    <property type="match status" value="1"/>
</dbReference>
<dbReference type="Gene3D" id="1.10.150.20">
    <property type="entry name" value="5' to 3' exonuclease, C-terminal subdomain"/>
    <property type="match status" value="2"/>
</dbReference>
<comment type="catalytic activity">
    <reaction evidence="10">
        <text>DNA(n) + a 2'-deoxyribonucleoside 5'-triphosphate = DNA(n+1) + diphosphate</text>
        <dbReference type="Rhea" id="RHEA:22508"/>
        <dbReference type="Rhea" id="RHEA-COMP:17339"/>
        <dbReference type="Rhea" id="RHEA-COMP:17340"/>
        <dbReference type="ChEBI" id="CHEBI:33019"/>
        <dbReference type="ChEBI" id="CHEBI:61560"/>
        <dbReference type="ChEBI" id="CHEBI:173112"/>
        <dbReference type="EC" id="2.7.7.7"/>
    </reaction>
</comment>
<comment type="caution">
    <text evidence="13">The sequence shown here is derived from an EMBL/GenBank/DDBJ whole genome shotgun (WGS) entry which is preliminary data.</text>
</comment>
<dbReference type="PROSITE" id="PS00447">
    <property type="entry name" value="DNA_POLYMERASE_A"/>
    <property type="match status" value="1"/>
</dbReference>
<dbReference type="SUPFAM" id="SSF47807">
    <property type="entry name" value="5' to 3' exonuclease, C-terminal subdomain"/>
    <property type="match status" value="1"/>
</dbReference>
<gene>
    <name evidence="13" type="ORF">A3G52_01720</name>
</gene>
<keyword evidence="6" id="KW-0227">DNA damage</keyword>
<evidence type="ECO:0000256" key="4">
    <source>
        <dbReference type="ARBA" id="ARBA00022695"/>
    </source>
</evidence>
<evidence type="ECO:0000256" key="1">
    <source>
        <dbReference type="ARBA" id="ARBA00007705"/>
    </source>
</evidence>
<evidence type="ECO:0000256" key="2">
    <source>
        <dbReference type="ARBA" id="ARBA00012417"/>
    </source>
</evidence>
<dbReference type="Pfam" id="PF02739">
    <property type="entry name" value="5_3_exonuc_N"/>
    <property type="match status" value="1"/>
</dbReference>
<keyword evidence="4" id="KW-0548">Nucleotidyltransferase</keyword>
<feature type="domain" description="5'-3' exonuclease" evidence="11">
    <location>
        <begin position="8"/>
        <end position="277"/>
    </location>
</feature>
<evidence type="ECO:0000313" key="13">
    <source>
        <dbReference type="EMBL" id="OHA41994.1"/>
    </source>
</evidence>
<keyword evidence="9" id="KW-0234">DNA repair</keyword>
<dbReference type="Proteomes" id="UP000177269">
    <property type="component" value="Unassembled WGS sequence"/>
</dbReference>